<dbReference type="Pfam" id="PF01397">
    <property type="entry name" value="Terpene_synth"/>
    <property type="match status" value="1"/>
</dbReference>
<dbReference type="PANTHER" id="PTHR31739:SF4">
    <property type="entry name" value="ENT-COPALYL DIPHOSPHATE SYNTHASE, CHLOROPLASTIC"/>
    <property type="match status" value="1"/>
</dbReference>
<dbReference type="InterPro" id="IPR008949">
    <property type="entry name" value="Isoprenoid_synthase_dom_sf"/>
</dbReference>
<dbReference type="SFLD" id="SFLDG01014">
    <property type="entry name" value="Terpene_Cyclase_Like_1_N-term"/>
    <property type="match status" value="1"/>
</dbReference>
<dbReference type="InterPro" id="IPR036965">
    <property type="entry name" value="Terpene_synth_N_sf"/>
</dbReference>
<evidence type="ECO:0000259" key="4">
    <source>
        <dbReference type="Pfam" id="PF01397"/>
    </source>
</evidence>
<dbReference type="GO" id="GO:0000287">
    <property type="term" value="F:magnesium ion binding"/>
    <property type="evidence" value="ECO:0007669"/>
    <property type="project" value="TreeGrafter"/>
</dbReference>
<dbReference type="GO" id="GO:0009507">
    <property type="term" value="C:chloroplast"/>
    <property type="evidence" value="ECO:0007669"/>
    <property type="project" value="TreeGrafter"/>
</dbReference>
<dbReference type="GO" id="GO:0009686">
    <property type="term" value="P:gibberellin biosynthetic process"/>
    <property type="evidence" value="ECO:0007669"/>
    <property type="project" value="TreeGrafter"/>
</dbReference>
<dbReference type="SUPFAM" id="SSF48576">
    <property type="entry name" value="Terpenoid synthases"/>
    <property type="match status" value="1"/>
</dbReference>
<keyword evidence="3" id="KW-0460">Magnesium</keyword>
<evidence type="ECO:0000256" key="3">
    <source>
        <dbReference type="ARBA" id="ARBA00022842"/>
    </source>
</evidence>
<protein>
    <submittedName>
        <fullName evidence="5">Kolavenyl diphosphate synthase TPS5, chloroplastic</fullName>
    </submittedName>
</protein>
<keyword evidence="2" id="KW-0479">Metal-binding</keyword>
<dbReference type="Gene3D" id="1.50.10.160">
    <property type="match status" value="1"/>
</dbReference>
<comment type="caution">
    <text evidence="5">The sequence shown here is derived from an EMBL/GenBank/DDBJ whole genome shotgun (WGS) entry which is preliminary data.</text>
</comment>
<evidence type="ECO:0000256" key="1">
    <source>
        <dbReference type="ARBA" id="ARBA00001946"/>
    </source>
</evidence>
<reference evidence="5" key="2">
    <citation type="journal article" date="2024" name="Plant">
        <title>Genomic evolution and insights into agronomic trait innovations of Sesamum species.</title>
        <authorList>
            <person name="Miao H."/>
            <person name="Wang L."/>
            <person name="Qu L."/>
            <person name="Liu H."/>
            <person name="Sun Y."/>
            <person name="Le M."/>
            <person name="Wang Q."/>
            <person name="Wei S."/>
            <person name="Zheng Y."/>
            <person name="Lin W."/>
            <person name="Duan Y."/>
            <person name="Cao H."/>
            <person name="Xiong S."/>
            <person name="Wang X."/>
            <person name="Wei L."/>
            <person name="Li C."/>
            <person name="Ma Q."/>
            <person name="Ju M."/>
            <person name="Zhao R."/>
            <person name="Li G."/>
            <person name="Mu C."/>
            <person name="Tian Q."/>
            <person name="Mei H."/>
            <person name="Zhang T."/>
            <person name="Gao T."/>
            <person name="Zhang H."/>
        </authorList>
    </citation>
    <scope>NUCLEOTIDE SEQUENCE</scope>
    <source>
        <strain evidence="5">KEN1</strain>
    </source>
</reference>
<dbReference type="InterPro" id="IPR008930">
    <property type="entry name" value="Terpenoid_cyclase/PrenylTrfase"/>
</dbReference>
<reference evidence="5" key="1">
    <citation type="submission" date="2020-06" db="EMBL/GenBank/DDBJ databases">
        <authorList>
            <person name="Li T."/>
            <person name="Hu X."/>
            <person name="Zhang T."/>
            <person name="Song X."/>
            <person name="Zhang H."/>
            <person name="Dai N."/>
            <person name="Sheng W."/>
            <person name="Hou X."/>
            <person name="Wei L."/>
        </authorList>
    </citation>
    <scope>NUCLEOTIDE SEQUENCE</scope>
    <source>
        <strain evidence="5">KEN1</strain>
        <tissue evidence="5">Leaf</tissue>
    </source>
</reference>
<dbReference type="SFLD" id="SFLDG01605">
    <property type="entry name" value="Terpene_Cyclase_Like_1_N-term"/>
    <property type="match status" value="1"/>
</dbReference>
<dbReference type="EMBL" id="JACGWN010000002">
    <property type="protein sequence ID" value="KAL0458131.1"/>
    <property type="molecule type" value="Genomic_DNA"/>
</dbReference>
<evidence type="ECO:0000256" key="2">
    <source>
        <dbReference type="ARBA" id="ARBA00022723"/>
    </source>
</evidence>
<evidence type="ECO:0000313" key="5">
    <source>
        <dbReference type="EMBL" id="KAL0458131.1"/>
    </source>
</evidence>
<dbReference type="Gene3D" id="1.10.600.10">
    <property type="entry name" value="Farnesyl Diphosphate Synthase"/>
    <property type="match status" value="1"/>
</dbReference>
<proteinExistence type="predicted"/>
<dbReference type="InterPro" id="IPR001906">
    <property type="entry name" value="Terpene_synth_N"/>
</dbReference>
<dbReference type="Gene3D" id="1.50.10.130">
    <property type="entry name" value="Terpene synthase, N-terminal domain"/>
    <property type="match status" value="1"/>
</dbReference>
<organism evidence="5">
    <name type="scientific">Sesamum latifolium</name>
    <dbReference type="NCBI Taxonomy" id="2727402"/>
    <lineage>
        <taxon>Eukaryota</taxon>
        <taxon>Viridiplantae</taxon>
        <taxon>Streptophyta</taxon>
        <taxon>Embryophyta</taxon>
        <taxon>Tracheophyta</taxon>
        <taxon>Spermatophyta</taxon>
        <taxon>Magnoliopsida</taxon>
        <taxon>eudicotyledons</taxon>
        <taxon>Gunneridae</taxon>
        <taxon>Pentapetalae</taxon>
        <taxon>asterids</taxon>
        <taxon>lamiids</taxon>
        <taxon>Lamiales</taxon>
        <taxon>Pedaliaceae</taxon>
        <taxon>Sesamum</taxon>
    </lineage>
</organism>
<dbReference type="FunFam" id="1.50.10.130:FF:000002">
    <property type="entry name" value="Ent-copalyl diphosphate synthase, chloroplastic"/>
    <property type="match status" value="1"/>
</dbReference>
<name>A0AAW2XZB9_9LAMI</name>
<comment type="cofactor">
    <cofactor evidence="1">
        <name>Mg(2+)</name>
        <dbReference type="ChEBI" id="CHEBI:18420"/>
    </cofactor>
</comment>
<dbReference type="PANTHER" id="PTHR31739">
    <property type="entry name" value="ENT-COPALYL DIPHOSPHATE SYNTHASE, CHLOROPLASTIC"/>
    <property type="match status" value="1"/>
</dbReference>
<dbReference type="SUPFAM" id="SSF48239">
    <property type="entry name" value="Terpenoid cyclases/Protein prenyltransferases"/>
    <property type="match status" value="1"/>
</dbReference>
<dbReference type="InterPro" id="IPR050148">
    <property type="entry name" value="Terpene_synthase-like"/>
</dbReference>
<sequence length="379" mass="43732">MHKVPTTLLFSLEAMPGLDWQKLFKLQSADGSFLGSPSSTAFALQQTKDENCLKYLLKRVQKFNGGDRLQRLGISQYFQPEIDEYIDYVSRYWTSRGIGCGRNYEVQDIDDTAMGFKLLRLHGYEVSADVFKHFENGGEFFCFMGQSDQAITGMYNLYRASQVMFPGEDILADARKFSGKFLQEKRANTEIFDKWIITKDLPGEVEYALDVPWYASLPRLETRFYLEQYGGDADAWIGKTLYIWRRNCGLGEFGLSERSFLQAYYIAAASLFEPEKIGERLAWAKTAVLVETIVSHFDRQQLPRERKQAFVNEFRHGSIVRDSNGGRYKTREDLVGILIRIVSELSLDAQLVDDKDIYQELNYAVTPKLNFMLFFENPQ</sequence>
<accession>A0AAW2XZB9</accession>
<dbReference type="GO" id="GO:0010333">
    <property type="term" value="F:terpene synthase activity"/>
    <property type="evidence" value="ECO:0007669"/>
    <property type="project" value="InterPro"/>
</dbReference>
<feature type="domain" description="Terpene synthase N-terminal" evidence="4">
    <location>
        <begin position="19"/>
        <end position="209"/>
    </location>
</feature>
<gene>
    <name evidence="5" type="ORF">Slati_0440300</name>
</gene>
<dbReference type="AlphaFoldDB" id="A0AAW2XZB9"/>